<dbReference type="OrthoDB" id="4382015at2"/>
<dbReference type="Proteomes" id="UP000323876">
    <property type="component" value="Unassembled WGS sequence"/>
</dbReference>
<evidence type="ECO:0000313" key="5">
    <source>
        <dbReference type="Proteomes" id="UP000323876"/>
    </source>
</evidence>
<feature type="region of interest" description="Disordered" evidence="1">
    <location>
        <begin position="1"/>
        <end position="173"/>
    </location>
</feature>
<evidence type="ECO:0000313" key="4">
    <source>
        <dbReference type="EMBL" id="KAA8886330.1"/>
    </source>
</evidence>
<evidence type="ECO:0000256" key="2">
    <source>
        <dbReference type="SAM" id="Phobius"/>
    </source>
</evidence>
<feature type="domain" description="DUF8176" evidence="3">
    <location>
        <begin position="218"/>
        <end position="338"/>
    </location>
</feature>
<organism evidence="4 5">
    <name type="scientific">Nocardia colli</name>
    <dbReference type="NCBI Taxonomy" id="2545717"/>
    <lineage>
        <taxon>Bacteria</taxon>
        <taxon>Bacillati</taxon>
        <taxon>Actinomycetota</taxon>
        <taxon>Actinomycetes</taxon>
        <taxon>Mycobacteriales</taxon>
        <taxon>Nocardiaceae</taxon>
        <taxon>Nocardia</taxon>
    </lineage>
</organism>
<dbReference type="InterPro" id="IPR058489">
    <property type="entry name" value="DUF8176"/>
</dbReference>
<reference evidence="4 5" key="1">
    <citation type="submission" date="2019-09" db="EMBL/GenBank/DDBJ databases">
        <authorList>
            <person name="Wang X."/>
        </authorList>
    </citation>
    <scope>NUCLEOTIDE SEQUENCE [LARGE SCALE GENOMIC DNA]</scope>
    <source>
        <strain evidence="4 5">CICC 11023</strain>
    </source>
</reference>
<feature type="transmembrane region" description="Helical" evidence="2">
    <location>
        <begin position="179"/>
        <end position="199"/>
    </location>
</feature>
<feature type="compositionally biased region" description="Low complexity" evidence="1">
    <location>
        <begin position="20"/>
        <end position="31"/>
    </location>
</feature>
<gene>
    <name evidence="4" type="ORF">F3087_24120</name>
</gene>
<proteinExistence type="predicted"/>
<dbReference type="EMBL" id="VXLC01000013">
    <property type="protein sequence ID" value="KAA8886330.1"/>
    <property type="molecule type" value="Genomic_DNA"/>
</dbReference>
<dbReference type="AlphaFoldDB" id="A0A5N0EC13"/>
<feature type="compositionally biased region" description="Basic and acidic residues" evidence="1">
    <location>
        <begin position="112"/>
        <end position="124"/>
    </location>
</feature>
<sequence>MTSEGDPREKESDDQSASDFGPPVGEFGPPVSEFGPPVSEFGPPVSEFGPPMGDTGPRWQVTEQTGDHPELVWRPAADAGATPPPPPQYRAPDSTAFPEPRPAPPVPPRVPPVDREPDADKDSWWTRPTDTGSVPKPPPLTSPSLSWSDDPIAKMLTPATPAAPPAPERKSGSHTARNVLAGILAVVILVGLTVTVIMVSKGGNDNPVPPAASSSAEKSCPADKTGKVTIGNGNGDTSSGANAILGFQYAFYVERSGERARRFVAPDAENVSPADVIQAGIDTEVPVGTKHCLRISEVGSDTFNVDLTQRKPDGTETIYHQTITTVIRDGKVLVYSIKPREP</sequence>
<feature type="region of interest" description="Disordered" evidence="1">
    <location>
        <begin position="203"/>
        <end position="223"/>
    </location>
</feature>
<evidence type="ECO:0000256" key="1">
    <source>
        <dbReference type="SAM" id="MobiDB-lite"/>
    </source>
</evidence>
<feature type="compositionally biased region" description="Basic and acidic residues" evidence="1">
    <location>
        <begin position="1"/>
        <end position="13"/>
    </location>
</feature>
<name>A0A5N0EC13_9NOCA</name>
<protein>
    <recommendedName>
        <fullName evidence="3">DUF8176 domain-containing protein</fullName>
    </recommendedName>
</protein>
<dbReference type="Pfam" id="PF26527">
    <property type="entry name" value="DUF8176"/>
    <property type="match status" value="1"/>
</dbReference>
<comment type="caution">
    <text evidence="4">The sequence shown here is derived from an EMBL/GenBank/DDBJ whole genome shotgun (WGS) entry which is preliminary data.</text>
</comment>
<keyword evidence="2" id="KW-0812">Transmembrane</keyword>
<accession>A0A5N0EC13</accession>
<keyword evidence="5" id="KW-1185">Reference proteome</keyword>
<evidence type="ECO:0000259" key="3">
    <source>
        <dbReference type="Pfam" id="PF26527"/>
    </source>
</evidence>
<keyword evidence="2" id="KW-0472">Membrane</keyword>
<keyword evidence="2" id="KW-1133">Transmembrane helix</keyword>
<feature type="compositionally biased region" description="Pro residues" evidence="1">
    <location>
        <begin position="99"/>
        <end position="111"/>
    </location>
</feature>